<name>A0A806JZE5_9BACT</name>
<accession>A0A806JZE5</accession>
<proteinExistence type="predicted"/>
<reference evidence="2" key="1">
    <citation type="submission" date="2012-03" db="EMBL/GenBank/DDBJ databases">
        <title>Functional metagenomics reveals considerable lignocellulase gene clusters in the gut microbiome of a wood-feeding higher termite.</title>
        <authorList>
            <person name="Liu N."/>
        </authorList>
    </citation>
    <scope>NUCLEOTIDE SEQUENCE</scope>
</reference>
<feature type="region of interest" description="Disordered" evidence="1">
    <location>
        <begin position="1"/>
        <end position="33"/>
    </location>
</feature>
<sequence>MKTGMDLMPEPTTARERMTALPGKEKIAPELGKDLPKAAQELVWKL</sequence>
<organism evidence="2">
    <name type="scientific">uncultured bacterium contig00042</name>
    <dbReference type="NCBI Taxonomy" id="1181529"/>
    <lineage>
        <taxon>Bacteria</taxon>
        <taxon>environmental samples</taxon>
    </lineage>
</organism>
<evidence type="ECO:0000313" key="2">
    <source>
        <dbReference type="EMBL" id="AGS52582.1"/>
    </source>
</evidence>
<evidence type="ECO:0000256" key="1">
    <source>
        <dbReference type="SAM" id="MobiDB-lite"/>
    </source>
</evidence>
<feature type="compositionally biased region" description="Basic and acidic residues" evidence="1">
    <location>
        <begin position="13"/>
        <end position="33"/>
    </location>
</feature>
<dbReference type="AlphaFoldDB" id="A0A806JZE5"/>
<dbReference type="EMBL" id="JQ844202">
    <property type="protein sequence ID" value="AGS52582.1"/>
    <property type="molecule type" value="Genomic_DNA"/>
</dbReference>
<protein>
    <submittedName>
        <fullName evidence="2">Uncharacterized protein</fullName>
    </submittedName>
</protein>